<dbReference type="InterPro" id="IPR008775">
    <property type="entry name" value="Phytyl_CoA_dOase-like"/>
</dbReference>
<dbReference type="OrthoDB" id="9814777at2"/>
<dbReference type="Pfam" id="PF05721">
    <property type="entry name" value="PhyH"/>
    <property type="match status" value="1"/>
</dbReference>
<keyword evidence="2" id="KW-1185">Reference proteome</keyword>
<reference evidence="1 2" key="1">
    <citation type="journal article" date="2019" name="Int. J. Syst. Evol. Microbiol.">
        <title>Capsulimonas corticalis gen. nov., sp. nov., an aerobic capsulated bacterium, of a novel bacterial order, Capsulimonadales ord. nov., of the class Armatimonadia of the phylum Armatimonadetes.</title>
        <authorList>
            <person name="Li J."/>
            <person name="Kudo C."/>
            <person name="Tonouchi A."/>
        </authorList>
    </citation>
    <scope>NUCLEOTIDE SEQUENCE [LARGE SCALE GENOMIC DNA]</scope>
    <source>
        <strain evidence="1 2">AX-7</strain>
    </source>
</reference>
<organism evidence="1 2">
    <name type="scientific">Capsulimonas corticalis</name>
    <dbReference type="NCBI Taxonomy" id="2219043"/>
    <lineage>
        <taxon>Bacteria</taxon>
        <taxon>Bacillati</taxon>
        <taxon>Armatimonadota</taxon>
        <taxon>Armatimonadia</taxon>
        <taxon>Capsulimonadales</taxon>
        <taxon>Capsulimonadaceae</taxon>
        <taxon>Capsulimonas</taxon>
    </lineage>
</organism>
<gene>
    <name evidence="1" type="ORF">CCAX7_45510</name>
</gene>
<dbReference type="GO" id="GO:0005506">
    <property type="term" value="F:iron ion binding"/>
    <property type="evidence" value="ECO:0007669"/>
    <property type="project" value="UniProtKB-ARBA"/>
</dbReference>
<name>A0A402D5Y9_9BACT</name>
<dbReference type="SUPFAM" id="SSF51197">
    <property type="entry name" value="Clavaminate synthase-like"/>
    <property type="match status" value="1"/>
</dbReference>
<dbReference type="Gene3D" id="2.60.120.620">
    <property type="entry name" value="q2cbj1_9rhob like domain"/>
    <property type="match status" value="1"/>
</dbReference>
<dbReference type="GO" id="GO:0016706">
    <property type="term" value="F:2-oxoglutarate-dependent dioxygenase activity"/>
    <property type="evidence" value="ECO:0007669"/>
    <property type="project" value="UniProtKB-ARBA"/>
</dbReference>
<proteinExistence type="predicted"/>
<dbReference type="Proteomes" id="UP000287394">
    <property type="component" value="Chromosome"/>
</dbReference>
<dbReference type="AlphaFoldDB" id="A0A402D5Y9"/>
<evidence type="ECO:0000313" key="1">
    <source>
        <dbReference type="EMBL" id="BDI32500.1"/>
    </source>
</evidence>
<dbReference type="KEGG" id="ccot:CCAX7_45510"/>
<accession>A0A402D5Y9</accession>
<protein>
    <submittedName>
        <fullName evidence="1">Syringomycin biosynthesis enzyme</fullName>
    </submittedName>
</protein>
<dbReference type="RefSeq" id="WP_119324900.1">
    <property type="nucleotide sequence ID" value="NZ_AP025739.1"/>
</dbReference>
<evidence type="ECO:0000313" key="2">
    <source>
        <dbReference type="Proteomes" id="UP000287394"/>
    </source>
</evidence>
<dbReference type="PANTHER" id="PTHR20883:SF48">
    <property type="entry name" value="ECTOINE DIOXYGENASE"/>
    <property type="match status" value="1"/>
</dbReference>
<sequence length="247" mass="28094">MTTQTQAGSLTEEQISQYDRDGYALWKKPVFSEEKFARLKAIFEENLERYGEDNLDTIHFRDARLLEFLLSDEVLDLVEPVVGPNIGLWSSHFISKPPFTGKATPWHEDSSYWNGRVSTMEGICTVWLALDKTMPENGCMSVIPGTHKNGFSEYEAVSETENIFGTEIKADQFDESSAVYFRLEPNECSLHEARIIHGAKANTSPFRRAGYTMRYFPTSSKVYPERNAGHKIWLARGEDLAGNQYEG</sequence>
<dbReference type="EMBL" id="AP025739">
    <property type="protein sequence ID" value="BDI32500.1"/>
    <property type="molecule type" value="Genomic_DNA"/>
</dbReference>
<dbReference type="PANTHER" id="PTHR20883">
    <property type="entry name" value="PHYTANOYL-COA DIOXYGENASE DOMAIN CONTAINING 1"/>
    <property type="match status" value="1"/>
</dbReference>